<dbReference type="InterPro" id="IPR036186">
    <property type="entry name" value="Serpin_sf"/>
</dbReference>
<dbReference type="InterPro" id="IPR001878">
    <property type="entry name" value="Znf_CCHC"/>
</dbReference>
<feature type="region of interest" description="Disordered" evidence="4">
    <location>
        <begin position="56"/>
        <end position="86"/>
    </location>
</feature>
<dbReference type="Proteomes" id="UP001632038">
    <property type="component" value="Unassembled WGS sequence"/>
</dbReference>
<evidence type="ECO:0000256" key="3">
    <source>
        <dbReference type="RuleBase" id="RU000411"/>
    </source>
</evidence>
<feature type="compositionally biased region" description="Basic residues" evidence="4">
    <location>
        <begin position="7"/>
        <end position="16"/>
    </location>
</feature>
<dbReference type="SUPFAM" id="SSF57756">
    <property type="entry name" value="Retrovirus zinc finger-like domains"/>
    <property type="match status" value="1"/>
</dbReference>
<proteinExistence type="inferred from homology"/>
<dbReference type="GO" id="GO:0008270">
    <property type="term" value="F:zinc ion binding"/>
    <property type="evidence" value="ECO:0007669"/>
    <property type="project" value="UniProtKB-KW"/>
</dbReference>
<dbReference type="Gene3D" id="3.30.497.10">
    <property type="entry name" value="Antithrombin, subunit I, domain 2"/>
    <property type="match status" value="1"/>
</dbReference>
<sequence>MAERGRGRGRRGGRGRGRGDDPLDDEGQDQRDLRDVENDDLRREVQTLRRRIARLEASTDGDSDSVDRNEAVDEYENPSARAGGERRFRHRVADPWRDFGVRLEIPKFNEGKSKVESWEKMKKLLRRKFLPMHFQHFQQEMDGGQRVRQPIRCFICQGLGHIQADCPTRQGINLKEIEFSPVYDVYMESDIEVVSDNENRDIVVEHDVNVQEDEKSILTSEVPFDFFDSFVGSDSEKLDDAPMLDDDVSFYQSVNSNVAKLVYLEADVKQTNLILLNNEMMHRLSNMLNTFCCQGGEVPEDNSNFVLIDVNQRAFKHLKRQMLRVVVEGNASSRTAILNRPSSLSALNIPMIARLHKMYKNWEHNPDIEFVVLKESKDDDSNLVFSPLSIHVVLGLIAAGSGGSTGDQLLRYLNSRSAQDLRSQASQLVTQLFADGAPLGGPRLSFANGVWFDQSLTLKPVYKQIVESDFRSAVNYADFQSKADDARQEVNTWAEKKTSGLIKDLLPSGSVDSLTRVILANAVYFKGAWEKKFNPSLTRNHNFFLLNGSSVQVPFMTIWDDQVPYMIMTSWNDQYIRSFDDFKVLSLPYEQGDDKRRFAMHFFLPNARDGLPALVEKVSSKPGFIEDHLPRRKVQVGRFRIPKFKINFGFEASEALTGHGLVLPFSCSEMVDSTVGVNRIYHKTFIEVNEEGTEAAAATAAVAVCGSMGKRHVDLIDFVADHPFLFVVREDMTGVVLFVGQVLNPELPENENGNEKQKWGNQNGNK</sequence>
<dbReference type="AlphaFoldDB" id="A0ABD3BLB0"/>
<organism evidence="6 7">
    <name type="scientific">Castilleja foliolosa</name>
    <dbReference type="NCBI Taxonomy" id="1961234"/>
    <lineage>
        <taxon>Eukaryota</taxon>
        <taxon>Viridiplantae</taxon>
        <taxon>Streptophyta</taxon>
        <taxon>Embryophyta</taxon>
        <taxon>Tracheophyta</taxon>
        <taxon>Spermatophyta</taxon>
        <taxon>Magnoliopsida</taxon>
        <taxon>eudicotyledons</taxon>
        <taxon>Gunneridae</taxon>
        <taxon>Pentapetalae</taxon>
        <taxon>asterids</taxon>
        <taxon>lamiids</taxon>
        <taxon>Lamiales</taxon>
        <taxon>Orobanchaceae</taxon>
        <taxon>Pedicularideae</taxon>
        <taxon>Castillejinae</taxon>
        <taxon>Castilleja</taxon>
    </lineage>
</organism>
<dbReference type="InterPro" id="IPR023796">
    <property type="entry name" value="Serpin_dom"/>
</dbReference>
<dbReference type="InterPro" id="IPR000215">
    <property type="entry name" value="Serpin_fam"/>
</dbReference>
<accession>A0ABD3BLB0</accession>
<dbReference type="InterPro" id="IPR023795">
    <property type="entry name" value="Serpin_CS"/>
</dbReference>
<evidence type="ECO:0000256" key="4">
    <source>
        <dbReference type="SAM" id="MobiDB-lite"/>
    </source>
</evidence>
<name>A0ABD3BLB0_9LAMI</name>
<keyword evidence="7" id="KW-1185">Reference proteome</keyword>
<reference evidence="7" key="1">
    <citation type="journal article" date="2024" name="IScience">
        <title>Strigolactones Initiate the Formation of Haustorium-like Structures in Castilleja.</title>
        <authorList>
            <person name="Buerger M."/>
            <person name="Peterson D."/>
            <person name="Chory J."/>
        </authorList>
    </citation>
    <scope>NUCLEOTIDE SEQUENCE [LARGE SCALE GENOMIC DNA]</scope>
</reference>
<dbReference type="CDD" id="cd02043">
    <property type="entry name" value="serpinP_plants"/>
    <property type="match status" value="1"/>
</dbReference>
<evidence type="ECO:0000256" key="1">
    <source>
        <dbReference type="ARBA" id="ARBA00009500"/>
    </source>
</evidence>
<dbReference type="PANTHER" id="PTHR11461:SF211">
    <property type="entry name" value="GH10112P-RELATED"/>
    <property type="match status" value="1"/>
</dbReference>
<evidence type="ECO:0000313" key="7">
    <source>
        <dbReference type="Proteomes" id="UP001632038"/>
    </source>
</evidence>
<dbReference type="InterPro" id="IPR042185">
    <property type="entry name" value="Serpin_sf_2"/>
</dbReference>
<evidence type="ECO:0000256" key="2">
    <source>
        <dbReference type="PROSITE-ProRule" id="PRU00047"/>
    </source>
</evidence>
<keyword evidence="2" id="KW-0862">Zinc</keyword>
<dbReference type="PROSITE" id="PS00284">
    <property type="entry name" value="SERPIN"/>
    <property type="match status" value="1"/>
</dbReference>
<dbReference type="PANTHER" id="PTHR11461">
    <property type="entry name" value="SERINE PROTEASE INHIBITOR, SERPIN"/>
    <property type="match status" value="1"/>
</dbReference>
<keyword evidence="2" id="KW-0479">Metal-binding</keyword>
<evidence type="ECO:0000259" key="5">
    <source>
        <dbReference type="PROSITE" id="PS50158"/>
    </source>
</evidence>
<dbReference type="SUPFAM" id="SSF56574">
    <property type="entry name" value="Serpins"/>
    <property type="match status" value="1"/>
</dbReference>
<dbReference type="Gene3D" id="2.30.39.10">
    <property type="entry name" value="Alpha-1-antitrypsin, domain 1"/>
    <property type="match status" value="1"/>
</dbReference>
<comment type="similarity">
    <text evidence="1 3">Belongs to the serpin family.</text>
</comment>
<dbReference type="EMBL" id="JAVIJP010000081">
    <property type="protein sequence ID" value="KAL3617801.1"/>
    <property type="molecule type" value="Genomic_DNA"/>
</dbReference>
<dbReference type="InterPro" id="IPR042178">
    <property type="entry name" value="Serpin_sf_1"/>
</dbReference>
<feature type="domain" description="CCHC-type" evidence="5">
    <location>
        <begin position="152"/>
        <end position="167"/>
    </location>
</feature>
<keyword evidence="2" id="KW-0863">Zinc-finger</keyword>
<gene>
    <name evidence="6" type="ORF">CASFOL_038122</name>
</gene>
<dbReference type="Gene3D" id="3.90.226.10">
    <property type="entry name" value="2-enoyl-CoA Hydratase, Chain A, domain 1"/>
    <property type="match status" value="1"/>
</dbReference>
<dbReference type="Pfam" id="PF00079">
    <property type="entry name" value="Serpin"/>
    <property type="match status" value="1"/>
</dbReference>
<feature type="region of interest" description="Disordered" evidence="4">
    <location>
        <begin position="1"/>
        <end position="40"/>
    </location>
</feature>
<protein>
    <recommendedName>
        <fullName evidence="5">CCHC-type domain-containing protein</fullName>
    </recommendedName>
</protein>
<feature type="compositionally biased region" description="Basic and acidic residues" evidence="4">
    <location>
        <begin position="28"/>
        <end position="40"/>
    </location>
</feature>
<comment type="caution">
    <text evidence="6">The sequence shown here is derived from an EMBL/GenBank/DDBJ whole genome shotgun (WGS) entry which is preliminary data.</text>
</comment>
<dbReference type="SMART" id="SM00343">
    <property type="entry name" value="ZnF_C2HC"/>
    <property type="match status" value="1"/>
</dbReference>
<dbReference type="PROSITE" id="PS50158">
    <property type="entry name" value="ZF_CCHC"/>
    <property type="match status" value="1"/>
</dbReference>
<dbReference type="InterPro" id="IPR036875">
    <property type="entry name" value="Znf_CCHC_sf"/>
</dbReference>
<evidence type="ECO:0000313" key="6">
    <source>
        <dbReference type="EMBL" id="KAL3617801.1"/>
    </source>
</evidence>
<dbReference type="SMART" id="SM00093">
    <property type="entry name" value="SERPIN"/>
    <property type="match status" value="1"/>
</dbReference>